<evidence type="ECO:0000256" key="2">
    <source>
        <dbReference type="SAM" id="MobiDB-lite"/>
    </source>
</evidence>
<accession>A0A1I8ASE7</accession>
<dbReference type="Pfam" id="PF01549">
    <property type="entry name" value="ShK"/>
    <property type="match status" value="4"/>
</dbReference>
<evidence type="ECO:0000313" key="5">
    <source>
        <dbReference type="WBParaSite" id="L893_g8991.t1"/>
    </source>
</evidence>
<feature type="domain" description="ShKT" evidence="3">
    <location>
        <begin position="280"/>
        <end position="315"/>
    </location>
</feature>
<organism evidence="4 5">
    <name type="scientific">Steinernema glaseri</name>
    <dbReference type="NCBI Taxonomy" id="37863"/>
    <lineage>
        <taxon>Eukaryota</taxon>
        <taxon>Metazoa</taxon>
        <taxon>Ecdysozoa</taxon>
        <taxon>Nematoda</taxon>
        <taxon>Chromadorea</taxon>
        <taxon>Rhabditida</taxon>
        <taxon>Tylenchina</taxon>
        <taxon>Panagrolaimomorpha</taxon>
        <taxon>Strongyloidoidea</taxon>
        <taxon>Steinernematidae</taxon>
        <taxon>Steinernema</taxon>
    </lineage>
</organism>
<keyword evidence="1" id="KW-1015">Disulfide bond</keyword>
<name>A0A1I8ASE7_9BILA</name>
<keyword evidence="4" id="KW-1185">Reference proteome</keyword>
<feature type="domain" description="ShKT" evidence="3">
    <location>
        <begin position="380"/>
        <end position="417"/>
    </location>
</feature>
<dbReference type="WBParaSite" id="L893_g8991.t1">
    <property type="protein sequence ID" value="L893_g8991.t1"/>
    <property type="gene ID" value="L893_g8991"/>
</dbReference>
<reference evidence="5" key="1">
    <citation type="submission" date="2016-11" db="UniProtKB">
        <authorList>
            <consortium name="WormBaseParasite"/>
        </authorList>
    </citation>
    <scope>IDENTIFICATION</scope>
</reference>
<evidence type="ECO:0000259" key="3">
    <source>
        <dbReference type="PROSITE" id="PS51670"/>
    </source>
</evidence>
<dbReference type="AlphaFoldDB" id="A0A1I8ASE7"/>
<feature type="domain" description="ShKT" evidence="3">
    <location>
        <begin position="328"/>
        <end position="362"/>
    </location>
</feature>
<feature type="compositionally biased region" description="Low complexity" evidence="2">
    <location>
        <begin position="111"/>
        <end position="142"/>
    </location>
</feature>
<dbReference type="Proteomes" id="UP000095287">
    <property type="component" value="Unplaced"/>
</dbReference>
<dbReference type="PANTHER" id="PTHR21724:SF109">
    <property type="entry name" value="SHKT DOMAIN-CONTAINING PROTEIN"/>
    <property type="match status" value="1"/>
</dbReference>
<feature type="disulfide bond" evidence="1">
    <location>
        <begin position="328"/>
        <end position="362"/>
    </location>
</feature>
<proteinExistence type="predicted"/>
<evidence type="ECO:0000313" key="4">
    <source>
        <dbReference type="Proteomes" id="UP000095287"/>
    </source>
</evidence>
<dbReference type="InterPro" id="IPR003582">
    <property type="entry name" value="ShKT_dom"/>
</dbReference>
<dbReference type="Gene3D" id="1.10.10.1940">
    <property type="match status" value="2"/>
</dbReference>
<dbReference type="PANTHER" id="PTHR21724">
    <property type="entry name" value="SHKT DOMAIN-CONTAINING PROTEIN"/>
    <property type="match status" value="1"/>
</dbReference>
<dbReference type="SMART" id="SM00254">
    <property type="entry name" value="ShKT"/>
    <property type="match status" value="4"/>
</dbReference>
<dbReference type="PROSITE" id="PS51670">
    <property type="entry name" value="SHKT"/>
    <property type="match status" value="3"/>
</dbReference>
<dbReference type="Gene3D" id="1.10.10.1870">
    <property type="entry name" value="ShTK domain-like"/>
    <property type="match status" value="2"/>
</dbReference>
<sequence>MTAKELPKDLLQAVIRNTQGSGHVSNDPTSVQVVPSLGHSSRQAEASKQVGLLDRAFLCLGVISLCAQLLRSATVASIRMVSQRVLGFCLLVLVATAFGEDTVDPGAAVDPNAKVDPNAAAKPDPNAAAPNADPNAPQANAPAQPPKPAVAVCSDTTGALKPSATACPNILTDTECKAIFPTDLVTKDGTRDTNCIGGDATFQNYAKLCPQRCGTCCLLPAYSCEDQKDSTRVDLSTLYRILSDAQCEKVAANCNSTNPDVKQVMESACPMTCGLCALGCVDKSPELCSTLADKCRDASLHDMLKENCARTCNFCDDASTGSTGSSDCVDTSTTCDQNKHLCTDQRFKAFLTKTCRKTCGFCSDSIPLKPYKVGADGSICTDRALHCPTWKNNGFCESSFYPEQVKKEQCAYSCNLC</sequence>
<evidence type="ECO:0000256" key="1">
    <source>
        <dbReference type="PROSITE-ProRule" id="PRU01005"/>
    </source>
</evidence>
<feature type="region of interest" description="Disordered" evidence="2">
    <location>
        <begin position="109"/>
        <end position="149"/>
    </location>
</feature>
<comment type="caution">
    <text evidence="1">Lacks conserved residue(s) required for the propagation of feature annotation.</text>
</comment>
<protein>
    <submittedName>
        <fullName evidence="5">ShTK domain protein</fullName>
    </submittedName>
</protein>